<reference evidence="10" key="1">
    <citation type="submission" date="2018-11" db="EMBL/GenBank/DDBJ databases">
        <title>Proposal to divide the Flavobacteriaceae and reorganize its genera based on Amino Acid Identity values calculated from whole genome sequences.</title>
        <authorList>
            <person name="Nicholson A.C."/>
            <person name="Gulvik C.A."/>
            <person name="Whitney A.M."/>
            <person name="Humrighouse B.W."/>
            <person name="Bell M."/>
            <person name="Holmes B."/>
            <person name="Steigerwalt A.G."/>
            <person name="Villarma A."/>
            <person name="Sheth M."/>
            <person name="Batra D."/>
            <person name="Pryor J."/>
            <person name="Bernardet J.-F."/>
            <person name="Hugo C."/>
            <person name="Kampfer P."/>
            <person name="Newman J."/>
            <person name="McQuiston J.R."/>
        </authorList>
    </citation>
    <scope>NUCLEOTIDE SEQUENCE [LARGE SCALE GENOMIC DNA]</scope>
    <source>
        <strain evidence="10">G0229</strain>
    </source>
</reference>
<name>A0A3G6TMW3_9FLAO</name>
<dbReference type="PANTHER" id="PTHR42865">
    <property type="entry name" value="PROTON/GLUTAMATE-ASPARTATE SYMPORTER"/>
    <property type="match status" value="1"/>
</dbReference>
<dbReference type="InterPro" id="IPR036458">
    <property type="entry name" value="Na:dicarbo_symporter_sf"/>
</dbReference>
<dbReference type="RefSeq" id="WP_123872534.1">
    <property type="nucleotide sequence ID" value="NZ_CP033931.1"/>
</dbReference>
<dbReference type="GO" id="GO:0015293">
    <property type="term" value="F:symporter activity"/>
    <property type="evidence" value="ECO:0007669"/>
    <property type="project" value="UniProtKB-KW"/>
</dbReference>
<keyword evidence="3" id="KW-1003">Cell membrane</keyword>
<dbReference type="Proteomes" id="UP000271193">
    <property type="component" value="Chromosome"/>
</dbReference>
<dbReference type="GO" id="GO:0006835">
    <property type="term" value="P:dicarboxylic acid transport"/>
    <property type="evidence" value="ECO:0007669"/>
    <property type="project" value="TreeGrafter"/>
</dbReference>
<dbReference type="OrthoDB" id="9768885at2"/>
<feature type="transmembrane region" description="Helical" evidence="8">
    <location>
        <begin position="47"/>
        <end position="71"/>
    </location>
</feature>
<evidence type="ECO:0000256" key="7">
    <source>
        <dbReference type="ARBA" id="ARBA00023136"/>
    </source>
</evidence>
<feature type="transmembrane region" description="Helical" evidence="8">
    <location>
        <begin position="356"/>
        <end position="379"/>
    </location>
</feature>
<organism evidence="9 10">
    <name type="scientific">Chryseobacterium bernardetii</name>
    <dbReference type="NCBI Taxonomy" id="1241978"/>
    <lineage>
        <taxon>Bacteria</taxon>
        <taxon>Pseudomonadati</taxon>
        <taxon>Bacteroidota</taxon>
        <taxon>Flavobacteriia</taxon>
        <taxon>Flavobacteriales</taxon>
        <taxon>Weeksellaceae</taxon>
        <taxon>Chryseobacterium group</taxon>
        <taxon>Chryseobacterium</taxon>
    </lineage>
</organism>
<feature type="transmembrane region" description="Helical" evidence="8">
    <location>
        <begin position="83"/>
        <end position="105"/>
    </location>
</feature>
<feature type="transmembrane region" description="Helical" evidence="8">
    <location>
        <begin position="154"/>
        <end position="172"/>
    </location>
</feature>
<dbReference type="PRINTS" id="PR00173">
    <property type="entry name" value="EDTRNSPORT"/>
</dbReference>
<accession>A0A3G6TMW3</accession>
<gene>
    <name evidence="9" type="ORF">EG339_24025</name>
</gene>
<keyword evidence="7 8" id="KW-0472">Membrane</keyword>
<feature type="transmembrane region" description="Helical" evidence="8">
    <location>
        <begin position="226"/>
        <end position="250"/>
    </location>
</feature>
<protein>
    <submittedName>
        <fullName evidence="9">Dicarboxylate/amino acid:cation symporter</fullName>
    </submittedName>
</protein>
<evidence type="ECO:0000256" key="6">
    <source>
        <dbReference type="ARBA" id="ARBA00022989"/>
    </source>
</evidence>
<evidence type="ECO:0000256" key="2">
    <source>
        <dbReference type="ARBA" id="ARBA00022448"/>
    </source>
</evidence>
<dbReference type="SUPFAM" id="SSF118215">
    <property type="entry name" value="Proton glutamate symport protein"/>
    <property type="match status" value="1"/>
</dbReference>
<evidence type="ECO:0000313" key="9">
    <source>
        <dbReference type="EMBL" id="AZB27440.1"/>
    </source>
</evidence>
<dbReference type="EMBL" id="CP033932">
    <property type="protein sequence ID" value="AZB27440.1"/>
    <property type="molecule type" value="Genomic_DNA"/>
</dbReference>
<dbReference type="PANTHER" id="PTHR42865:SF7">
    <property type="entry name" value="PROTON_GLUTAMATE-ASPARTATE SYMPORTER"/>
    <property type="match status" value="1"/>
</dbReference>
<proteinExistence type="predicted"/>
<evidence type="ECO:0000256" key="1">
    <source>
        <dbReference type="ARBA" id="ARBA00004651"/>
    </source>
</evidence>
<dbReference type="AlphaFoldDB" id="A0A3G6TMW3"/>
<keyword evidence="2" id="KW-0813">Transport</keyword>
<evidence type="ECO:0000256" key="4">
    <source>
        <dbReference type="ARBA" id="ARBA00022692"/>
    </source>
</evidence>
<dbReference type="Gene3D" id="1.10.3860.10">
    <property type="entry name" value="Sodium:dicarboxylate symporter"/>
    <property type="match status" value="1"/>
</dbReference>
<comment type="subcellular location">
    <subcellularLocation>
        <location evidence="1">Cell membrane</location>
        <topology evidence="1">Multi-pass membrane protein</topology>
    </subcellularLocation>
</comment>
<feature type="transmembrane region" description="Helical" evidence="8">
    <location>
        <begin position="7"/>
        <end position="27"/>
    </location>
</feature>
<dbReference type="KEGG" id="cben:EG339_24025"/>
<dbReference type="GO" id="GO:0005886">
    <property type="term" value="C:plasma membrane"/>
    <property type="evidence" value="ECO:0007669"/>
    <property type="project" value="UniProtKB-SubCell"/>
</dbReference>
<feature type="transmembrane region" description="Helical" evidence="8">
    <location>
        <begin position="319"/>
        <end position="344"/>
    </location>
</feature>
<sequence length="416" mass="45583">MKGQNKLFIAIIIALILGVGIGGLVHVKYPESAEPFSKNIKLLGTVFIRLVQMIIAPLVFTTLVVGIAKMSDIKMIGRVGTKAMLWFISASLVSLFIGLMLVNWLEPGHVTKLPVQDVASAEDLLKSSKSFSLEDFVKHMIPKSLFEAFATNEVLQIVVFAIMFGVALANLGEEYSKPVVKLFDIIAHGILKMVGYIMWFAPLGVLGAIAAVVATNGFEIFKVYAIYLRDFFFALGVLWLVLLLVGYFILGNRLFDLLKRIKEPLLIAFSTTSSEAVFPKLVEELEKFGCNSRVVSFILPLGYSFNLDGSMMYMTFASIFIAQIYGVEMTIGQQITMLLVLMLTSKGIAGVPRASLVIIVATCSMFGIPPEGIALILPIDHFCDMGRSMTNVLGNTLATSAVSKWEGQLTEPLDKI</sequence>
<evidence type="ECO:0000256" key="5">
    <source>
        <dbReference type="ARBA" id="ARBA00022847"/>
    </source>
</evidence>
<feature type="transmembrane region" description="Helical" evidence="8">
    <location>
        <begin position="193"/>
        <end position="214"/>
    </location>
</feature>
<dbReference type="GeneID" id="99067870"/>
<evidence type="ECO:0000256" key="8">
    <source>
        <dbReference type="SAM" id="Phobius"/>
    </source>
</evidence>
<dbReference type="InterPro" id="IPR001991">
    <property type="entry name" value="Na-dicarboxylate_symporter"/>
</dbReference>
<evidence type="ECO:0000256" key="3">
    <source>
        <dbReference type="ARBA" id="ARBA00022475"/>
    </source>
</evidence>
<keyword evidence="6 8" id="KW-1133">Transmembrane helix</keyword>
<keyword evidence="10" id="KW-1185">Reference proteome</keyword>
<dbReference type="FunFam" id="1.10.3860.10:FF:000001">
    <property type="entry name" value="C4-dicarboxylate transport protein"/>
    <property type="match status" value="1"/>
</dbReference>
<keyword evidence="5" id="KW-0769">Symport</keyword>
<keyword evidence="4 8" id="KW-0812">Transmembrane</keyword>
<dbReference type="Pfam" id="PF00375">
    <property type="entry name" value="SDF"/>
    <property type="match status" value="1"/>
</dbReference>
<evidence type="ECO:0000313" key="10">
    <source>
        <dbReference type="Proteomes" id="UP000271193"/>
    </source>
</evidence>